<feature type="transmembrane region" description="Helical" evidence="1">
    <location>
        <begin position="113"/>
        <end position="133"/>
    </location>
</feature>
<proteinExistence type="predicted"/>
<feature type="transmembrane region" description="Helical" evidence="1">
    <location>
        <begin position="310"/>
        <end position="328"/>
    </location>
</feature>
<keyword evidence="1" id="KW-0472">Membrane</keyword>
<dbReference type="EMBL" id="DXCQ01000018">
    <property type="protein sequence ID" value="HIY96352.1"/>
    <property type="molecule type" value="Genomic_DNA"/>
</dbReference>
<dbReference type="Proteomes" id="UP000886750">
    <property type="component" value="Unassembled WGS sequence"/>
</dbReference>
<dbReference type="PANTHER" id="PTHR37814:SF1">
    <property type="entry name" value="MEMBRANE PROTEIN"/>
    <property type="match status" value="1"/>
</dbReference>
<dbReference type="PANTHER" id="PTHR37814">
    <property type="entry name" value="CONSERVED MEMBRANE PROTEIN"/>
    <property type="match status" value="1"/>
</dbReference>
<feature type="transmembrane region" description="Helical" evidence="1">
    <location>
        <begin position="250"/>
        <end position="275"/>
    </location>
</feature>
<reference evidence="2" key="2">
    <citation type="submission" date="2021-04" db="EMBL/GenBank/DDBJ databases">
        <authorList>
            <person name="Gilroy R."/>
        </authorList>
    </citation>
    <scope>NUCLEOTIDE SEQUENCE</scope>
    <source>
        <strain evidence="2">1345</strain>
    </source>
</reference>
<feature type="transmembrane region" description="Helical" evidence="1">
    <location>
        <begin position="140"/>
        <end position="161"/>
    </location>
</feature>
<evidence type="ECO:0000313" key="2">
    <source>
        <dbReference type="EMBL" id="HIY96352.1"/>
    </source>
</evidence>
<organism evidence="2 3">
    <name type="scientific">Candidatus Borkfalkia excrementigallinarum</name>
    <dbReference type="NCBI Taxonomy" id="2838506"/>
    <lineage>
        <taxon>Bacteria</taxon>
        <taxon>Bacillati</taxon>
        <taxon>Bacillota</taxon>
        <taxon>Clostridia</taxon>
        <taxon>Christensenellales</taxon>
        <taxon>Christensenellaceae</taxon>
        <taxon>Candidatus Borkfalkia</taxon>
    </lineage>
</organism>
<reference evidence="2" key="1">
    <citation type="journal article" date="2021" name="PeerJ">
        <title>Extensive microbial diversity within the chicken gut microbiome revealed by metagenomics and culture.</title>
        <authorList>
            <person name="Gilroy R."/>
            <person name="Ravi A."/>
            <person name="Getino M."/>
            <person name="Pursley I."/>
            <person name="Horton D.L."/>
            <person name="Alikhan N.F."/>
            <person name="Baker D."/>
            <person name="Gharbi K."/>
            <person name="Hall N."/>
            <person name="Watson M."/>
            <person name="Adriaenssens E.M."/>
            <person name="Foster-Nyarko E."/>
            <person name="Jarju S."/>
            <person name="Secka A."/>
            <person name="Antonio M."/>
            <person name="Oren A."/>
            <person name="Chaudhuri R.R."/>
            <person name="La Ragione R."/>
            <person name="Hildebrand F."/>
            <person name="Pallen M.J."/>
        </authorList>
    </citation>
    <scope>NUCLEOTIDE SEQUENCE</scope>
    <source>
        <strain evidence="2">1345</strain>
    </source>
</reference>
<feature type="transmembrane region" description="Helical" evidence="1">
    <location>
        <begin position="210"/>
        <end position="230"/>
    </location>
</feature>
<gene>
    <name evidence="2" type="ORF">H9729_01545</name>
</gene>
<dbReference type="InterPro" id="IPR038728">
    <property type="entry name" value="YkvI-like"/>
</dbReference>
<keyword evidence="1" id="KW-0812">Transmembrane</keyword>
<feature type="transmembrane region" description="Helical" evidence="1">
    <location>
        <begin position="85"/>
        <end position="107"/>
    </location>
</feature>
<feature type="transmembrane region" description="Helical" evidence="1">
    <location>
        <begin position="287"/>
        <end position="304"/>
    </location>
</feature>
<feature type="transmembrane region" description="Helical" evidence="1">
    <location>
        <begin position="176"/>
        <end position="198"/>
    </location>
</feature>
<accession>A0A9D1ZTU6</accession>
<dbReference type="AlphaFoldDB" id="A0A9D1ZTU6"/>
<keyword evidence="1" id="KW-1133">Transmembrane helix</keyword>
<name>A0A9D1ZTU6_9FIRM</name>
<evidence type="ECO:0000256" key="1">
    <source>
        <dbReference type="SAM" id="Phobius"/>
    </source>
</evidence>
<comment type="caution">
    <text evidence="2">The sequence shown here is derived from an EMBL/GenBank/DDBJ whole genome shotgun (WGS) entry which is preliminary data.</text>
</comment>
<sequence length="362" mass="37861">MAKECLQGIKNAAGVSATLVGTVVGAGFISGAELVRFFPSEGFLPYVYVAAGLFALFFYLLFRVGRALGGYEGALSALFGKFAPLFRAVLLAASLVMCGSMLAGITAAVREGFALSEAFPFAALAALVLLYFLSYRGVKGIFAVNLALVPVILAFIGAYAFRAPYGGMPYGESDAFSSLCAVVLYVAMNAFLAAPVVCDAGAKGGGGAGCFISAALIGFCIAAVLANITAEGAGALSAEMPFLYVVGKNAALGNLFSAVCLCGILTTLFSSYYPLHNCVNGKKRAPLWRALLCLGAFALSVLGLKQIVRYAYPLVGAAGAVFLAVCAVRSRRSFFDEYFFRKRDDGVHPRREHAKDKGGGHH</sequence>
<feature type="transmembrane region" description="Helical" evidence="1">
    <location>
        <begin position="12"/>
        <end position="31"/>
    </location>
</feature>
<evidence type="ECO:0000313" key="3">
    <source>
        <dbReference type="Proteomes" id="UP000886750"/>
    </source>
</evidence>
<feature type="transmembrane region" description="Helical" evidence="1">
    <location>
        <begin position="43"/>
        <end position="64"/>
    </location>
</feature>
<protein>
    <submittedName>
        <fullName evidence="2">Uncharacterized protein</fullName>
    </submittedName>
</protein>